<dbReference type="EMBL" id="RAVZ01000018">
    <property type="protein sequence ID" value="RKG92856.1"/>
    <property type="molecule type" value="Genomic_DNA"/>
</dbReference>
<evidence type="ECO:0000256" key="4">
    <source>
        <dbReference type="ARBA" id="ARBA00022801"/>
    </source>
</evidence>
<evidence type="ECO:0000256" key="3">
    <source>
        <dbReference type="ARBA" id="ARBA00012027"/>
    </source>
</evidence>
<dbReference type="InterPro" id="IPR051406">
    <property type="entry name" value="PLD_domain"/>
</dbReference>
<dbReference type="InterPro" id="IPR025202">
    <property type="entry name" value="PLD-like_dom"/>
</dbReference>
<name>A0A3A8JD53_9BACT</name>
<protein>
    <recommendedName>
        <fullName evidence="3">phospholipase D</fullName>
        <ecNumber evidence="3">3.1.4.4</ecNumber>
    </recommendedName>
</protein>
<evidence type="ECO:0000256" key="5">
    <source>
        <dbReference type="ARBA" id="ARBA00022963"/>
    </source>
</evidence>
<evidence type="ECO:0000256" key="1">
    <source>
        <dbReference type="ARBA" id="ARBA00000798"/>
    </source>
</evidence>
<dbReference type="RefSeq" id="WP_120539372.1">
    <property type="nucleotide sequence ID" value="NZ_RAVZ01000018.1"/>
</dbReference>
<proteinExistence type="inferred from homology"/>
<dbReference type="Pfam" id="PF13091">
    <property type="entry name" value="PLDc_2"/>
    <property type="match status" value="1"/>
</dbReference>
<evidence type="ECO:0000256" key="2">
    <source>
        <dbReference type="ARBA" id="ARBA00008664"/>
    </source>
</evidence>
<dbReference type="GO" id="GO:0004630">
    <property type="term" value="F:phospholipase D activity"/>
    <property type="evidence" value="ECO:0007669"/>
    <property type="project" value="UniProtKB-EC"/>
</dbReference>
<accession>A0A3A8JD53</accession>
<keyword evidence="5" id="KW-0442">Lipid degradation</keyword>
<dbReference type="GO" id="GO:0016042">
    <property type="term" value="P:lipid catabolic process"/>
    <property type="evidence" value="ECO:0007669"/>
    <property type="project" value="UniProtKB-KW"/>
</dbReference>
<gene>
    <name evidence="8" type="ORF">D7V88_04635</name>
</gene>
<dbReference type="GO" id="GO:0006793">
    <property type="term" value="P:phosphorus metabolic process"/>
    <property type="evidence" value="ECO:0007669"/>
    <property type="project" value="UniProtKB-ARBA"/>
</dbReference>
<dbReference type="AlphaFoldDB" id="A0A3A8JD53"/>
<dbReference type="PROSITE" id="PS50035">
    <property type="entry name" value="PLD"/>
    <property type="match status" value="1"/>
</dbReference>
<comment type="similarity">
    <text evidence="2">Belongs to the phospholipase D family.</text>
</comment>
<evidence type="ECO:0000313" key="8">
    <source>
        <dbReference type="EMBL" id="RKG92856.1"/>
    </source>
</evidence>
<dbReference type="SUPFAM" id="SSF56024">
    <property type="entry name" value="Phospholipase D/nuclease"/>
    <property type="match status" value="1"/>
</dbReference>
<comment type="catalytic activity">
    <reaction evidence="1">
        <text>a 1,2-diacyl-sn-glycero-3-phosphocholine + H2O = a 1,2-diacyl-sn-glycero-3-phosphate + choline + H(+)</text>
        <dbReference type="Rhea" id="RHEA:14445"/>
        <dbReference type="ChEBI" id="CHEBI:15354"/>
        <dbReference type="ChEBI" id="CHEBI:15377"/>
        <dbReference type="ChEBI" id="CHEBI:15378"/>
        <dbReference type="ChEBI" id="CHEBI:57643"/>
        <dbReference type="ChEBI" id="CHEBI:58608"/>
        <dbReference type="EC" id="3.1.4.4"/>
    </reaction>
</comment>
<keyword evidence="6" id="KW-0443">Lipid metabolism</keyword>
<dbReference type="GO" id="GO:0016891">
    <property type="term" value="F:RNA endonuclease activity producing 5'-phosphomonoesters, hydrolytic mechanism"/>
    <property type="evidence" value="ECO:0007669"/>
    <property type="project" value="TreeGrafter"/>
</dbReference>
<feature type="domain" description="PLD phosphodiesterase" evidence="7">
    <location>
        <begin position="107"/>
        <end position="133"/>
    </location>
</feature>
<sequence>MNFEAFPVSEGMLLHDGDYAPFAASWFALARKRLWVSVFIIDTRVLKDPLRSVRGLVEQLAQARWRNVDVRVLVGVSDTPEVHIANTTSALYMRELGLPVRLFHSERHVSTHSKFVIVDDRVLLGSHNWTHSAFHVSHEDSLAVNSPQLAMGLGRDFDRLWAEGARKSEAAHAS</sequence>
<dbReference type="SMART" id="SM00155">
    <property type="entry name" value="PLDc"/>
    <property type="match status" value="1"/>
</dbReference>
<dbReference type="Proteomes" id="UP000268094">
    <property type="component" value="Unassembled WGS sequence"/>
</dbReference>
<evidence type="ECO:0000256" key="6">
    <source>
        <dbReference type="ARBA" id="ARBA00023098"/>
    </source>
</evidence>
<evidence type="ECO:0000313" key="9">
    <source>
        <dbReference type="Proteomes" id="UP000268094"/>
    </source>
</evidence>
<dbReference type="OrthoDB" id="270747at2"/>
<dbReference type="Gene3D" id="3.30.870.10">
    <property type="entry name" value="Endonuclease Chain A"/>
    <property type="match status" value="1"/>
</dbReference>
<dbReference type="EC" id="3.1.4.4" evidence="3"/>
<dbReference type="InterPro" id="IPR001736">
    <property type="entry name" value="PLipase_D/transphosphatidylase"/>
</dbReference>
<organism evidence="8 9">
    <name type="scientific">Corallococcus terminator</name>
    <dbReference type="NCBI Taxonomy" id="2316733"/>
    <lineage>
        <taxon>Bacteria</taxon>
        <taxon>Pseudomonadati</taxon>
        <taxon>Myxococcota</taxon>
        <taxon>Myxococcia</taxon>
        <taxon>Myxococcales</taxon>
        <taxon>Cystobacterineae</taxon>
        <taxon>Myxococcaceae</taxon>
        <taxon>Corallococcus</taxon>
    </lineage>
</organism>
<evidence type="ECO:0000259" key="7">
    <source>
        <dbReference type="PROSITE" id="PS50035"/>
    </source>
</evidence>
<dbReference type="PANTHER" id="PTHR43856:SF1">
    <property type="entry name" value="MITOCHONDRIAL CARDIOLIPIN HYDROLASE"/>
    <property type="match status" value="1"/>
</dbReference>
<keyword evidence="9" id="KW-1185">Reference proteome</keyword>
<comment type="caution">
    <text evidence="8">The sequence shown here is derived from an EMBL/GenBank/DDBJ whole genome shotgun (WGS) entry which is preliminary data.</text>
</comment>
<dbReference type="PANTHER" id="PTHR43856">
    <property type="entry name" value="CARDIOLIPIN HYDROLASE"/>
    <property type="match status" value="1"/>
</dbReference>
<reference evidence="9" key="1">
    <citation type="submission" date="2018-09" db="EMBL/GenBank/DDBJ databases">
        <authorList>
            <person name="Livingstone P.G."/>
            <person name="Whitworth D.E."/>
        </authorList>
    </citation>
    <scope>NUCLEOTIDE SEQUENCE [LARGE SCALE GENOMIC DNA]</scope>
    <source>
        <strain evidence="9">CA054A</strain>
    </source>
</reference>
<keyword evidence="4" id="KW-0378">Hydrolase</keyword>